<name>A0A8K0X762_9PEZI</name>
<comment type="caution">
    <text evidence="2">The sequence shown here is derived from an EMBL/GenBank/DDBJ whole genome shotgun (WGS) entry which is preliminary data.</text>
</comment>
<reference evidence="2" key="1">
    <citation type="journal article" date="2021" name="Nat. Commun.">
        <title>Genetic determinants of endophytism in the Arabidopsis root mycobiome.</title>
        <authorList>
            <person name="Mesny F."/>
            <person name="Miyauchi S."/>
            <person name="Thiergart T."/>
            <person name="Pickel B."/>
            <person name="Atanasova L."/>
            <person name="Karlsson M."/>
            <person name="Huettel B."/>
            <person name="Barry K.W."/>
            <person name="Haridas S."/>
            <person name="Chen C."/>
            <person name="Bauer D."/>
            <person name="Andreopoulos W."/>
            <person name="Pangilinan J."/>
            <person name="LaButti K."/>
            <person name="Riley R."/>
            <person name="Lipzen A."/>
            <person name="Clum A."/>
            <person name="Drula E."/>
            <person name="Henrissat B."/>
            <person name="Kohler A."/>
            <person name="Grigoriev I.V."/>
            <person name="Martin F.M."/>
            <person name="Hacquard S."/>
        </authorList>
    </citation>
    <scope>NUCLEOTIDE SEQUENCE</scope>
    <source>
        <strain evidence="2">MPI-CAGE-AT-0016</strain>
    </source>
</reference>
<organism evidence="2 3">
    <name type="scientific">Plectosphaerella cucumerina</name>
    <dbReference type="NCBI Taxonomy" id="40658"/>
    <lineage>
        <taxon>Eukaryota</taxon>
        <taxon>Fungi</taxon>
        <taxon>Dikarya</taxon>
        <taxon>Ascomycota</taxon>
        <taxon>Pezizomycotina</taxon>
        <taxon>Sordariomycetes</taxon>
        <taxon>Hypocreomycetidae</taxon>
        <taxon>Glomerellales</taxon>
        <taxon>Plectosphaerellaceae</taxon>
        <taxon>Plectosphaerella</taxon>
    </lineage>
</organism>
<feature type="compositionally biased region" description="Basic and acidic residues" evidence="1">
    <location>
        <begin position="320"/>
        <end position="332"/>
    </location>
</feature>
<evidence type="ECO:0000313" key="3">
    <source>
        <dbReference type="Proteomes" id="UP000813385"/>
    </source>
</evidence>
<dbReference type="OrthoDB" id="10453194at2759"/>
<feature type="compositionally biased region" description="Basic and acidic residues" evidence="1">
    <location>
        <begin position="275"/>
        <end position="303"/>
    </location>
</feature>
<evidence type="ECO:0000313" key="2">
    <source>
        <dbReference type="EMBL" id="KAH7374477.1"/>
    </source>
</evidence>
<dbReference type="AlphaFoldDB" id="A0A8K0X762"/>
<feature type="region of interest" description="Disordered" evidence="1">
    <location>
        <begin position="1"/>
        <end position="37"/>
    </location>
</feature>
<dbReference type="Proteomes" id="UP000813385">
    <property type="component" value="Unassembled WGS sequence"/>
</dbReference>
<keyword evidence="3" id="KW-1185">Reference proteome</keyword>
<dbReference type="EMBL" id="JAGPXD010000001">
    <property type="protein sequence ID" value="KAH7374477.1"/>
    <property type="molecule type" value="Genomic_DNA"/>
</dbReference>
<proteinExistence type="predicted"/>
<feature type="region of interest" description="Disordered" evidence="1">
    <location>
        <begin position="275"/>
        <end position="332"/>
    </location>
</feature>
<sequence length="332" mass="35359">MAPSALTNTTNNRAPTAPMTPPPTSAGGSSSSSHSDLVVLDSPKNLAAWEQQLSIIATRLGASQCLVSSPEHPANTGTLSLTTPASGESSCSNMQALGPSISSTVDNMASRLQHDLFESALRNVIAKTTSPSVYAWMLALGFSPSAGLSVYMQLGFARHAVRHVGECGTAKMRVEDVNLLKMLVDRMEGLEREAISAACVSNEYFHMIEAYVSKALRNRVTSGDAATEAWFLERSVKAEGATNRSRGAFIEAASSAAARHEAACASVVSMSLQDQEGRVGRHGGGEGEHGYRDRSERETEVRNNRVGFSVMGSGTKRARSPGDVEMTKRTRH</sequence>
<feature type="compositionally biased region" description="Low complexity" evidence="1">
    <location>
        <begin position="7"/>
        <end position="17"/>
    </location>
</feature>
<gene>
    <name evidence="2" type="ORF">B0T11DRAFT_322616</name>
</gene>
<protein>
    <submittedName>
        <fullName evidence="2">Uncharacterized protein</fullName>
    </submittedName>
</protein>
<evidence type="ECO:0000256" key="1">
    <source>
        <dbReference type="SAM" id="MobiDB-lite"/>
    </source>
</evidence>
<accession>A0A8K0X762</accession>